<gene>
    <name evidence="2" type="ORF">CYFUS_002315</name>
</gene>
<evidence type="ECO:0000313" key="2">
    <source>
        <dbReference type="EMBL" id="ATB36900.1"/>
    </source>
</evidence>
<feature type="compositionally biased region" description="Acidic residues" evidence="1">
    <location>
        <begin position="205"/>
        <end position="226"/>
    </location>
</feature>
<evidence type="ECO:0000256" key="1">
    <source>
        <dbReference type="SAM" id="MobiDB-lite"/>
    </source>
</evidence>
<organism evidence="2 3">
    <name type="scientific">Cystobacter fuscus</name>
    <dbReference type="NCBI Taxonomy" id="43"/>
    <lineage>
        <taxon>Bacteria</taxon>
        <taxon>Pseudomonadati</taxon>
        <taxon>Myxococcota</taxon>
        <taxon>Myxococcia</taxon>
        <taxon>Myxococcales</taxon>
        <taxon>Cystobacterineae</taxon>
        <taxon>Archangiaceae</taxon>
        <taxon>Cystobacter</taxon>
    </lineage>
</organism>
<sequence length="1289" mass="139685">MAKDYAIVVRKRPVGDSLGTILLALVPWGGSYAGRARDSSRRTSGQQQSASSFGFQALLLASCLMASMSAAGAELRRVRVTLSAEAHSRAEALSPRLEDWKEGVLALRVVDPGRLVVKAGGEVIAAAALGWGEDQRLRVDSLDAYSPEALPRVVNRERGREEVVVDVPEGVGAGEHLTLTYEWNWKHAGKPALERAWRLPPMEDIPPEWLEDEPSEPEREDTLEDEAGAQAVLSPELAPFLVQVDPARPELLWVPGYASRGEIASRLFGDASAAGAFDIEPRAPPSSAVEGLHVCVRVRHPPALVPELLATMRHALNSHLEADVAWSRAQLSAATLNRAGAAALVERGLRWAQRSDIQDGAGQSYFDRYLQALEPLRDESQRGHILGEAAEPLRKAIALRSKRFTASYSVTDGSPVLAPGSVVGRFYFADGSSIQVRTLLLLTEETSLERAELRVRNAPRGSPRVIIPGEDGRWRGYSAEFNTVAGAPDPLEHPEGNAYWYYPGTLLVRPGDWRPGVGAGTGELAVLRREFLQTALATVTPQAPKSLVSLDHDVLALLTPDERLGVFNTILSGPALTSDMKEEAVHLLARVLLSTPDREFPPLERKLTSSGVLEKLLGSNAPDSKVLLGQAFTQKALASFPLVLDLIESLPTFHLGREGERTYLLNVPSGLVSTTLVAPEAWEEQQGVRMGAEPALPGEAAGPSRRMALYFQPVRQEFQARYLSSVDEAPRSRALHPLEWVRLEVHGPQPRTHLMTAMELALLASTPDKSLVWSAVSRISEMHMVYGAASALTKAPLWTGVSATAARGGTLAAARGVAVRLFVGRISLVATLAVVDTYRDELSRTPEGRDFLAVHDLAMVALAGRDIYKLATSGIGRELVHRGGLALSTAGARASSGLRASVESVQALVKTLERTLAEGKAVATPDGLRFSLPGGAEAFKQAFFAIRGEMAAARALGGIRRAGLAAEEAVKTLEALKQLSAESQEMASAYSAVARRAAALPADKAQAYLAAVEDMRAATRSAAKPALAELLRRSGAPSLRDPLAFLSEAAWLVSHPELEVEAVIELARKARRGSVDLGWLRSMGLNLEYLDFMGRNEKTAWKLFQQAAAEPWNLAVQRRAREQLRGIAVEMLTERNAQKLFPGFRVTGRQVPLEEGHIIDNVLTAVMGPRLQHGVEVKGWNKDRWRMALNAWDAKQGTQAINEQQAALANQLQHLLEQLADAAKAPRGRPFLVITDKLSGPTKEKLAEFLRRNVRGTQIIEVEEAQILGQTKQLRAALKLPEDLPGGAP</sequence>
<dbReference type="Proteomes" id="UP000217257">
    <property type="component" value="Chromosome"/>
</dbReference>
<proteinExistence type="predicted"/>
<accession>A0A250J044</accession>
<reference evidence="2 3" key="1">
    <citation type="submission" date="2017-06" db="EMBL/GenBank/DDBJ databases">
        <title>Sequencing and comparative analysis of myxobacterial genomes.</title>
        <authorList>
            <person name="Rupp O."/>
            <person name="Goesmann A."/>
            <person name="Sogaard-Andersen L."/>
        </authorList>
    </citation>
    <scope>NUCLEOTIDE SEQUENCE [LARGE SCALE GENOMIC DNA]</scope>
    <source>
        <strain evidence="2 3">DSM 52655</strain>
    </source>
</reference>
<evidence type="ECO:0000313" key="3">
    <source>
        <dbReference type="Proteomes" id="UP000217257"/>
    </source>
</evidence>
<dbReference type="KEGG" id="cfus:CYFUS_002315"/>
<dbReference type="RefSeq" id="WP_095985297.1">
    <property type="nucleotide sequence ID" value="NZ_CP022098.1"/>
</dbReference>
<protein>
    <submittedName>
        <fullName evidence="2">Uncharacterized protein</fullName>
    </submittedName>
</protein>
<dbReference type="EMBL" id="CP022098">
    <property type="protein sequence ID" value="ATB36900.1"/>
    <property type="molecule type" value="Genomic_DNA"/>
</dbReference>
<feature type="region of interest" description="Disordered" evidence="1">
    <location>
        <begin position="204"/>
        <end position="226"/>
    </location>
</feature>
<name>A0A250J044_9BACT</name>